<proteinExistence type="predicted"/>
<evidence type="ECO:0000313" key="4">
    <source>
        <dbReference type="Proteomes" id="UP000252519"/>
    </source>
</evidence>
<keyword evidence="2" id="KW-1133">Transmembrane helix</keyword>
<dbReference type="EMBL" id="JOJR01004345">
    <property type="protein sequence ID" value="RCN27349.1"/>
    <property type="molecule type" value="Genomic_DNA"/>
</dbReference>
<keyword evidence="2" id="KW-0812">Transmembrane</keyword>
<dbReference type="Proteomes" id="UP000252519">
    <property type="component" value="Unassembled WGS sequence"/>
</dbReference>
<evidence type="ECO:0000313" key="3">
    <source>
        <dbReference type="EMBL" id="RCN27349.1"/>
    </source>
</evidence>
<evidence type="ECO:0000256" key="1">
    <source>
        <dbReference type="SAM" id="MobiDB-lite"/>
    </source>
</evidence>
<protein>
    <submittedName>
        <fullName evidence="3">Uncharacterized protein</fullName>
    </submittedName>
</protein>
<dbReference type="AlphaFoldDB" id="A0A368F8K2"/>
<accession>A0A368F8K2</accession>
<feature type="region of interest" description="Disordered" evidence="1">
    <location>
        <begin position="1"/>
        <end position="32"/>
    </location>
</feature>
<evidence type="ECO:0000256" key="2">
    <source>
        <dbReference type="SAM" id="Phobius"/>
    </source>
</evidence>
<organism evidence="3 4">
    <name type="scientific">Ancylostoma caninum</name>
    <name type="common">Dog hookworm</name>
    <dbReference type="NCBI Taxonomy" id="29170"/>
    <lineage>
        <taxon>Eukaryota</taxon>
        <taxon>Metazoa</taxon>
        <taxon>Ecdysozoa</taxon>
        <taxon>Nematoda</taxon>
        <taxon>Chromadorea</taxon>
        <taxon>Rhabditida</taxon>
        <taxon>Rhabditina</taxon>
        <taxon>Rhabditomorpha</taxon>
        <taxon>Strongyloidea</taxon>
        <taxon>Ancylostomatidae</taxon>
        <taxon>Ancylostomatinae</taxon>
        <taxon>Ancylostoma</taxon>
    </lineage>
</organism>
<name>A0A368F8K2_ANCCA</name>
<reference evidence="3 4" key="1">
    <citation type="submission" date="2014-10" db="EMBL/GenBank/DDBJ databases">
        <title>Draft genome of the hookworm Ancylostoma caninum.</title>
        <authorList>
            <person name="Mitreva M."/>
        </authorList>
    </citation>
    <scope>NUCLEOTIDE SEQUENCE [LARGE SCALE GENOMIC DNA]</scope>
    <source>
        <strain evidence="3 4">Baltimore</strain>
    </source>
</reference>
<sequence>MDDRNERLPGPRRKSSTEPVDDDRTSGRGLTWHANRNGARKLLFFPVAPGVLLHRILVVGYITCDFQRKHGISRYERAEYKQ</sequence>
<keyword evidence="2" id="KW-0472">Membrane</keyword>
<feature type="transmembrane region" description="Helical" evidence="2">
    <location>
        <begin position="42"/>
        <end position="64"/>
    </location>
</feature>
<comment type="caution">
    <text evidence="3">The sequence shown here is derived from an EMBL/GenBank/DDBJ whole genome shotgun (WGS) entry which is preliminary data.</text>
</comment>
<keyword evidence="4" id="KW-1185">Reference proteome</keyword>
<gene>
    <name evidence="3" type="ORF">ANCCAN_26916</name>
</gene>